<reference evidence="3" key="1">
    <citation type="submission" date="2022-11" db="UniProtKB">
        <authorList>
            <consortium name="WormBaseParasite"/>
        </authorList>
    </citation>
    <scope>IDENTIFICATION</scope>
</reference>
<accession>A0A915DTW2</accession>
<sequence length="70" mass="7402">MNDAAYEPIGGIGEGEPSPMLFAPPPPAPPPKTKGESYVPPPPPSPGYEISKQSQLESNIGARFPIFLQN</sequence>
<dbReference type="AlphaFoldDB" id="A0A915DTW2"/>
<proteinExistence type="predicted"/>
<feature type="compositionally biased region" description="Pro residues" evidence="1">
    <location>
        <begin position="22"/>
        <end position="32"/>
    </location>
</feature>
<organism evidence="2 3">
    <name type="scientific">Ditylenchus dipsaci</name>
    <dbReference type="NCBI Taxonomy" id="166011"/>
    <lineage>
        <taxon>Eukaryota</taxon>
        <taxon>Metazoa</taxon>
        <taxon>Ecdysozoa</taxon>
        <taxon>Nematoda</taxon>
        <taxon>Chromadorea</taxon>
        <taxon>Rhabditida</taxon>
        <taxon>Tylenchina</taxon>
        <taxon>Tylenchomorpha</taxon>
        <taxon>Sphaerularioidea</taxon>
        <taxon>Anguinidae</taxon>
        <taxon>Anguininae</taxon>
        <taxon>Ditylenchus</taxon>
    </lineage>
</organism>
<protein>
    <submittedName>
        <fullName evidence="3">Uncharacterized protein</fullName>
    </submittedName>
</protein>
<dbReference type="Proteomes" id="UP000887574">
    <property type="component" value="Unplaced"/>
</dbReference>
<evidence type="ECO:0000256" key="1">
    <source>
        <dbReference type="SAM" id="MobiDB-lite"/>
    </source>
</evidence>
<evidence type="ECO:0000313" key="3">
    <source>
        <dbReference type="WBParaSite" id="jg22776"/>
    </source>
</evidence>
<name>A0A915DTW2_9BILA</name>
<dbReference type="WBParaSite" id="jg22776">
    <property type="protein sequence ID" value="jg22776"/>
    <property type="gene ID" value="jg22776"/>
</dbReference>
<evidence type="ECO:0000313" key="2">
    <source>
        <dbReference type="Proteomes" id="UP000887574"/>
    </source>
</evidence>
<keyword evidence="2" id="KW-1185">Reference proteome</keyword>
<feature type="region of interest" description="Disordered" evidence="1">
    <location>
        <begin position="1"/>
        <end position="51"/>
    </location>
</feature>